<reference evidence="2" key="1">
    <citation type="submission" date="2023-05" db="EMBL/GenBank/DDBJ databases">
        <title>Nepenthes gracilis genome sequencing.</title>
        <authorList>
            <person name="Fukushima K."/>
        </authorList>
    </citation>
    <scope>NUCLEOTIDE SEQUENCE</scope>
    <source>
        <strain evidence="2">SING2019-196</strain>
    </source>
</reference>
<dbReference type="AlphaFoldDB" id="A0AAD3SS93"/>
<sequence length="107" mass="10843">MLRAPAGGMVGDIAEVVRFWIEADFGAASALVFWADPVTATSVGGSAARVGAELLVLAISSSLLCLVVCPCWLNFMLVFGVGVMQQPVAPAGGILGVPLLMVGAPEA</sequence>
<keyword evidence="1" id="KW-1133">Transmembrane helix</keyword>
<accession>A0AAD3SS93</accession>
<dbReference type="EMBL" id="BSYO01000015">
    <property type="protein sequence ID" value="GMH15527.1"/>
    <property type="molecule type" value="Genomic_DNA"/>
</dbReference>
<evidence type="ECO:0000313" key="2">
    <source>
        <dbReference type="EMBL" id="GMH15527.1"/>
    </source>
</evidence>
<name>A0AAD3SS93_NEPGR</name>
<keyword evidence="3" id="KW-1185">Reference proteome</keyword>
<dbReference type="Proteomes" id="UP001279734">
    <property type="component" value="Unassembled WGS sequence"/>
</dbReference>
<gene>
    <name evidence="2" type="ORF">Nepgr_017368</name>
</gene>
<keyword evidence="1" id="KW-0812">Transmembrane</keyword>
<organism evidence="2 3">
    <name type="scientific">Nepenthes gracilis</name>
    <name type="common">Slender pitcher plant</name>
    <dbReference type="NCBI Taxonomy" id="150966"/>
    <lineage>
        <taxon>Eukaryota</taxon>
        <taxon>Viridiplantae</taxon>
        <taxon>Streptophyta</taxon>
        <taxon>Embryophyta</taxon>
        <taxon>Tracheophyta</taxon>
        <taxon>Spermatophyta</taxon>
        <taxon>Magnoliopsida</taxon>
        <taxon>eudicotyledons</taxon>
        <taxon>Gunneridae</taxon>
        <taxon>Pentapetalae</taxon>
        <taxon>Caryophyllales</taxon>
        <taxon>Nepenthaceae</taxon>
        <taxon>Nepenthes</taxon>
    </lineage>
</organism>
<evidence type="ECO:0000256" key="1">
    <source>
        <dbReference type="SAM" id="Phobius"/>
    </source>
</evidence>
<keyword evidence="1" id="KW-0472">Membrane</keyword>
<feature type="transmembrane region" description="Helical" evidence="1">
    <location>
        <begin position="54"/>
        <end position="75"/>
    </location>
</feature>
<protein>
    <submittedName>
        <fullName evidence="2">Uncharacterized protein</fullName>
    </submittedName>
</protein>
<comment type="caution">
    <text evidence="2">The sequence shown here is derived from an EMBL/GenBank/DDBJ whole genome shotgun (WGS) entry which is preliminary data.</text>
</comment>
<proteinExistence type="predicted"/>
<evidence type="ECO:0000313" key="3">
    <source>
        <dbReference type="Proteomes" id="UP001279734"/>
    </source>
</evidence>